<name>A0ABV1Y206_9ACTN</name>
<dbReference type="InterPro" id="IPR050766">
    <property type="entry name" value="Bact_Lucif_Oxidored"/>
</dbReference>
<dbReference type="InterPro" id="IPR036661">
    <property type="entry name" value="Luciferase-like_sf"/>
</dbReference>
<evidence type="ECO:0000256" key="3">
    <source>
        <dbReference type="ARBA" id="ARBA00023002"/>
    </source>
</evidence>
<dbReference type="SUPFAM" id="SSF51679">
    <property type="entry name" value="Bacterial luciferase-like"/>
    <property type="match status" value="1"/>
</dbReference>
<evidence type="ECO:0000256" key="2">
    <source>
        <dbReference type="ARBA" id="ARBA00022630"/>
    </source>
</evidence>
<protein>
    <submittedName>
        <fullName evidence="6">LLM class flavin-dependent oxidoreductase</fullName>
        <ecNumber evidence="6">1.-.-.-</ecNumber>
    </submittedName>
</protein>
<organism evidence="6 7">
    <name type="scientific">Streptomyces lanatus</name>
    <dbReference type="NCBI Taxonomy" id="66900"/>
    <lineage>
        <taxon>Bacteria</taxon>
        <taxon>Bacillati</taxon>
        <taxon>Actinomycetota</taxon>
        <taxon>Actinomycetes</taxon>
        <taxon>Kitasatosporales</taxon>
        <taxon>Streptomycetaceae</taxon>
        <taxon>Streptomyces</taxon>
    </lineage>
</organism>
<sequence>MGFGAFLSPLHPLGEDPALSLWRDLELAEWLDRLGYDELWVGEHHSAGWGTVSSPELFLATAAERTRHIRLGTGVVSLPYHHPFMVASRAVQLGHLTRGRFTLGVGAGSIPSDMHFLGIDPADTRRRTAESLDVIMRLLEGSEPVTHRTDWFELRDARLQLRPRGALPVAVSSATSPFGMRLAGQYGISPLSFGMPPRPGSQIGDLVGQWQHAQESAEEHGRTLDRADWRVTLAVHVSESRGRALDEIVEGWQRYRNGYWSLVGAPPVHSRADAVKALEEAIDRRGVIVGSPEECVEAIRDIQEITGGFGHLLVTVMDWADREPMKRSFEYLARFVAPHFTGALKGVTDSYDWTSEQAARALAAMRQQ</sequence>
<dbReference type="PANTHER" id="PTHR30137">
    <property type="entry name" value="LUCIFERASE-LIKE MONOOXYGENASE"/>
    <property type="match status" value="1"/>
</dbReference>
<feature type="domain" description="Luciferase-like" evidence="5">
    <location>
        <begin position="1"/>
        <end position="305"/>
    </location>
</feature>
<dbReference type="Proteomes" id="UP001486207">
    <property type="component" value="Unassembled WGS sequence"/>
</dbReference>
<evidence type="ECO:0000259" key="5">
    <source>
        <dbReference type="Pfam" id="PF00296"/>
    </source>
</evidence>
<keyword evidence="3 6" id="KW-0560">Oxidoreductase</keyword>
<proteinExistence type="inferred from homology"/>
<comment type="similarity">
    <text evidence="1">Belongs to the bacterial luciferase oxidoreductase family.</text>
</comment>
<keyword evidence="4" id="KW-0503">Monooxygenase</keyword>
<keyword evidence="7" id="KW-1185">Reference proteome</keyword>
<dbReference type="Gene3D" id="3.20.20.30">
    <property type="entry name" value="Luciferase-like domain"/>
    <property type="match status" value="1"/>
</dbReference>
<evidence type="ECO:0000256" key="4">
    <source>
        <dbReference type="ARBA" id="ARBA00023033"/>
    </source>
</evidence>
<dbReference type="RefSeq" id="WP_229912176.1">
    <property type="nucleotide sequence ID" value="NZ_BNBM01000015.1"/>
</dbReference>
<reference evidence="6 7" key="1">
    <citation type="submission" date="2024-06" db="EMBL/GenBank/DDBJ databases">
        <title>The Natural Products Discovery Center: Release of the First 8490 Sequenced Strains for Exploring Actinobacteria Biosynthetic Diversity.</title>
        <authorList>
            <person name="Kalkreuter E."/>
            <person name="Kautsar S.A."/>
            <person name="Yang D."/>
            <person name="Bader C.D."/>
            <person name="Teijaro C.N."/>
            <person name="Fluegel L."/>
            <person name="Davis C.M."/>
            <person name="Simpson J.R."/>
            <person name="Lauterbach L."/>
            <person name="Steele A.D."/>
            <person name="Gui C."/>
            <person name="Meng S."/>
            <person name="Li G."/>
            <person name="Viehrig K."/>
            <person name="Ye F."/>
            <person name="Su P."/>
            <person name="Kiefer A.F."/>
            <person name="Nichols A."/>
            <person name="Cepeda A.J."/>
            <person name="Yan W."/>
            <person name="Fan B."/>
            <person name="Jiang Y."/>
            <person name="Adhikari A."/>
            <person name="Zheng C.-J."/>
            <person name="Schuster L."/>
            <person name="Cowan T.M."/>
            <person name="Smanski M.J."/>
            <person name="Chevrette M.G."/>
            <person name="De Carvalho L.P.S."/>
            <person name="Shen B."/>
        </authorList>
    </citation>
    <scope>NUCLEOTIDE SEQUENCE [LARGE SCALE GENOMIC DNA]</scope>
    <source>
        <strain evidence="6 7">NPDC000155</strain>
    </source>
</reference>
<comment type="caution">
    <text evidence="6">The sequence shown here is derived from an EMBL/GenBank/DDBJ whole genome shotgun (WGS) entry which is preliminary data.</text>
</comment>
<keyword evidence="2" id="KW-0285">Flavoprotein</keyword>
<evidence type="ECO:0000313" key="7">
    <source>
        <dbReference type="Proteomes" id="UP001486207"/>
    </source>
</evidence>
<dbReference type="EC" id="1.-.-.-" evidence="6"/>
<accession>A0ABV1Y206</accession>
<gene>
    <name evidence="6" type="ORF">ABT384_35275</name>
</gene>
<evidence type="ECO:0000256" key="1">
    <source>
        <dbReference type="ARBA" id="ARBA00010426"/>
    </source>
</evidence>
<dbReference type="GO" id="GO:0016491">
    <property type="term" value="F:oxidoreductase activity"/>
    <property type="evidence" value="ECO:0007669"/>
    <property type="project" value="UniProtKB-KW"/>
</dbReference>
<dbReference type="Pfam" id="PF00296">
    <property type="entry name" value="Bac_luciferase"/>
    <property type="match status" value="1"/>
</dbReference>
<evidence type="ECO:0000313" key="6">
    <source>
        <dbReference type="EMBL" id="MER7377893.1"/>
    </source>
</evidence>
<dbReference type="PANTHER" id="PTHR30137:SF16">
    <property type="entry name" value="BLL0895 PROTEIN"/>
    <property type="match status" value="1"/>
</dbReference>
<dbReference type="InterPro" id="IPR011251">
    <property type="entry name" value="Luciferase-like_dom"/>
</dbReference>
<dbReference type="EMBL" id="JBEPFB010000020">
    <property type="protein sequence ID" value="MER7377893.1"/>
    <property type="molecule type" value="Genomic_DNA"/>
</dbReference>